<evidence type="ECO:0000313" key="1">
    <source>
        <dbReference type="EMBL" id="KAA9007545.1"/>
    </source>
</evidence>
<dbReference type="OrthoDB" id="7061841at2"/>
<proteinExistence type="predicted"/>
<reference evidence="1 2" key="1">
    <citation type="submission" date="2019-09" db="EMBL/GenBank/DDBJ databases">
        <title>Bacillus ochoae sp. nov., Paenibacillus whitsoniae sp. nov., Paenibacillus spiritus sp. nov. Isolated from the Mars Exploration Rover during spacecraft assembly.</title>
        <authorList>
            <person name="Seuylemezian A."/>
            <person name="Vaishampayan P."/>
        </authorList>
    </citation>
    <scope>NUCLEOTIDE SEQUENCE [LARGE SCALE GENOMIC DNA]</scope>
    <source>
        <strain evidence="1 2">MER_111</strain>
    </source>
</reference>
<dbReference type="EMBL" id="VYKK01000004">
    <property type="protein sequence ID" value="KAA9007545.1"/>
    <property type="molecule type" value="Genomic_DNA"/>
</dbReference>
<dbReference type="InterPro" id="IPR046169">
    <property type="entry name" value="DUF6171"/>
</dbReference>
<name>A0A5J5GHC4_9BACL</name>
<sequence>MADTSCKACREDYRVTDAQMERLLKTSMFAPDKRVAEEEYRERLQICSACPKLENGVTCRACGCIIPVVAWLKERACPLPGGGAWRVRVPSGNVSAGS</sequence>
<protein>
    <submittedName>
        <fullName evidence="1">Uncharacterized protein</fullName>
    </submittedName>
</protein>
<organism evidence="1 2">
    <name type="scientific">Paenibacillus spiritus</name>
    <dbReference type="NCBI Taxonomy" id="2496557"/>
    <lineage>
        <taxon>Bacteria</taxon>
        <taxon>Bacillati</taxon>
        <taxon>Bacillota</taxon>
        <taxon>Bacilli</taxon>
        <taxon>Bacillales</taxon>
        <taxon>Paenibacillaceae</taxon>
        <taxon>Paenibacillus</taxon>
    </lineage>
</organism>
<dbReference type="Pfam" id="PF19668">
    <property type="entry name" value="DUF6171"/>
    <property type="match status" value="1"/>
</dbReference>
<gene>
    <name evidence="1" type="ORF">F4V43_03375</name>
</gene>
<dbReference type="RefSeq" id="WP_150456835.1">
    <property type="nucleotide sequence ID" value="NZ_VYKK01000004.1"/>
</dbReference>
<evidence type="ECO:0000313" key="2">
    <source>
        <dbReference type="Proteomes" id="UP000367750"/>
    </source>
</evidence>
<comment type="caution">
    <text evidence="1">The sequence shown here is derived from an EMBL/GenBank/DDBJ whole genome shotgun (WGS) entry which is preliminary data.</text>
</comment>
<dbReference type="Proteomes" id="UP000367750">
    <property type="component" value="Unassembled WGS sequence"/>
</dbReference>
<accession>A0A5J5GHC4</accession>
<dbReference type="AlphaFoldDB" id="A0A5J5GHC4"/>
<keyword evidence="2" id="KW-1185">Reference proteome</keyword>